<feature type="region of interest" description="Disordered" evidence="1">
    <location>
        <begin position="1"/>
        <end position="41"/>
    </location>
</feature>
<name>A0A9K3DJJ5_HELAN</name>
<proteinExistence type="predicted"/>
<dbReference type="Gramene" id="mRNA:HanXRQr2_Chr17g0806821">
    <property type="protein sequence ID" value="CDS:HanXRQr2_Chr17g0806821.1"/>
    <property type="gene ID" value="HanXRQr2_Chr17g0806821"/>
</dbReference>
<evidence type="ECO:0000313" key="3">
    <source>
        <dbReference type="Proteomes" id="UP000215914"/>
    </source>
</evidence>
<dbReference type="EMBL" id="MNCJ02000332">
    <property type="protein sequence ID" value="KAF5755793.1"/>
    <property type="molecule type" value="Genomic_DNA"/>
</dbReference>
<accession>A0A9K3DJJ5</accession>
<reference evidence="2" key="2">
    <citation type="submission" date="2020-06" db="EMBL/GenBank/DDBJ databases">
        <title>Helianthus annuus Genome sequencing and assembly Release 2.</title>
        <authorList>
            <person name="Gouzy J."/>
            <person name="Langlade N."/>
            <person name="Munos S."/>
        </authorList>
    </citation>
    <scope>NUCLEOTIDE SEQUENCE</scope>
    <source>
        <tissue evidence="2">Leaves</tissue>
    </source>
</reference>
<comment type="caution">
    <text evidence="2">The sequence shown here is derived from an EMBL/GenBank/DDBJ whole genome shotgun (WGS) entry which is preliminary data.</text>
</comment>
<protein>
    <submittedName>
        <fullName evidence="2">Uncharacterized protein</fullName>
    </submittedName>
</protein>
<evidence type="ECO:0000256" key="1">
    <source>
        <dbReference type="SAM" id="MobiDB-lite"/>
    </source>
</evidence>
<evidence type="ECO:0000313" key="2">
    <source>
        <dbReference type="EMBL" id="KAF5755793.1"/>
    </source>
</evidence>
<reference evidence="2" key="1">
    <citation type="journal article" date="2017" name="Nature">
        <title>The sunflower genome provides insights into oil metabolism, flowering and Asterid evolution.</title>
        <authorList>
            <person name="Badouin H."/>
            <person name="Gouzy J."/>
            <person name="Grassa C.J."/>
            <person name="Murat F."/>
            <person name="Staton S.E."/>
            <person name="Cottret L."/>
            <person name="Lelandais-Briere C."/>
            <person name="Owens G.L."/>
            <person name="Carrere S."/>
            <person name="Mayjonade B."/>
            <person name="Legrand L."/>
            <person name="Gill N."/>
            <person name="Kane N.C."/>
            <person name="Bowers J.E."/>
            <person name="Hubner S."/>
            <person name="Bellec A."/>
            <person name="Berard A."/>
            <person name="Berges H."/>
            <person name="Blanchet N."/>
            <person name="Boniface M.C."/>
            <person name="Brunel D."/>
            <person name="Catrice O."/>
            <person name="Chaidir N."/>
            <person name="Claudel C."/>
            <person name="Donnadieu C."/>
            <person name="Faraut T."/>
            <person name="Fievet G."/>
            <person name="Helmstetter N."/>
            <person name="King M."/>
            <person name="Knapp S.J."/>
            <person name="Lai Z."/>
            <person name="Le Paslier M.C."/>
            <person name="Lippi Y."/>
            <person name="Lorenzon L."/>
            <person name="Mandel J.R."/>
            <person name="Marage G."/>
            <person name="Marchand G."/>
            <person name="Marquand E."/>
            <person name="Bret-Mestries E."/>
            <person name="Morien E."/>
            <person name="Nambeesan S."/>
            <person name="Nguyen T."/>
            <person name="Pegot-Espagnet P."/>
            <person name="Pouilly N."/>
            <person name="Raftis F."/>
            <person name="Sallet E."/>
            <person name="Schiex T."/>
            <person name="Thomas J."/>
            <person name="Vandecasteele C."/>
            <person name="Vares D."/>
            <person name="Vear F."/>
            <person name="Vautrin S."/>
            <person name="Crespi M."/>
            <person name="Mangin B."/>
            <person name="Burke J.M."/>
            <person name="Salse J."/>
            <person name="Munos S."/>
            <person name="Vincourt P."/>
            <person name="Rieseberg L.H."/>
            <person name="Langlade N.B."/>
        </authorList>
    </citation>
    <scope>NUCLEOTIDE SEQUENCE</scope>
    <source>
        <tissue evidence="2">Leaves</tissue>
    </source>
</reference>
<dbReference type="Proteomes" id="UP000215914">
    <property type="component" value="Unassembled WGS sequence"/>
</dbReference>
<keyword evidence="3" id="KW-1185">Reference proteome</keyword>
<sequence length="63" mass="7123">MVGQQNTEEQIRSLSGEDKSSRWPFGDRKGKGRGTHMYKNEPSVANENGILHEVDSLIFEISM</sequence>
<feature type="compositionally biased region" description="Basic and acidic residues" evidence="1">
    <location>
        <begin position="9"/>
        <end position="29"/>
    </location>
</feature>
<organism evidence="2 3">
    <name type="scientific">Helianthus annuus</name>
    <name type="common">Common sunflower</name>
    <dbReference type="NCBI Taxonomy" id="4232"/>
    <lineage>
        <taxon>Eukaryota</taxon>
        <taxon>Viridiplantae</taxon>
        <taxon>Streptophyta</taxon>
        <taxon>Embryophyta</taxon>
        <taxon>Tracheophyta</taxon>
        <taxon>Spermatophyta</taxon>
        <taxon>Magnoliopsida</taxon>
        <taxon>eudicotyledons</taxon>
        <taxon>Gunneridae</taxon>
        <taxon>Pentapetalae</taxon>
        <taxon>asterids</taxon>
        <taxon>campanulids</taxon>
        <taxon>Asterales</taxon>
        <taxon>Asteraceae</taxon>
        <taxon>Asteroideae</taxon>
        <taxon>Heliantheae alliance</taxon>
        <taxon>Heliantheae</taxon>
        <taxon>Helianthus</taxon>
    </lineage>
</organism>
<dbReference type="AlphaFoldDB" id="A0A9K3DJJ5"/>
<gene>
    <name evidence="2" type="ORF">HanXRQr2_Chr17g0806821</name>
</gene>